<proteinExistence type="predicted"/>
<name>A0AAJ5VSH7_9HYPH</name>
<dbReference type="AlphaFoldDB" id="A0AAJ5VSH7"/>
<gene>
    <name evidence="1" type="ORF">P0Y65_14050</name>
</gene>
<dbReference type="Proteomes" id="UP001217476">
    <property type="component" value="Chromosome"/>
</dbReference>
<dbReference type="EMBL" id="CP119312">
    <property type="protein sequence ID" value="WEK03310.1"/>
    <property type="molecule type" value="Genomic_DNA"/>
</dbReference>
<accession>A0AAJ5VSH7</accession>
<reference evidence="1" key="1">
    <citation type="submission" date="2023-03" db="EMBL/GenBank/DDBJ databases">
        <title>Andean soil-derived lignocellulolytic bacterial consortium as a source of novel taxa and putative plastic-active enzymes.</title>
        <authorList>
            <person name="Diaz-Garcia L."/>
            <person name="Chuvochina M."/>
            <person name="Feuerriegel G."/>
            <person name="Bunk B."/>
            <person name="Sproer C."/>
            <person name="Streit W.R."/>
            <person name="Rodriguez L.M."/>
            <person name="Overmann J."/>
            <person name="Jimenez D.J."/>
        </authorList>
    </citation>
    <scope>NUCLEOTIDE SEQUENCE</scope>
    <source>
        <strain evidence="1">MAG 4196</strain>
    </source>
</reference>
<protein>
    <recommendedName>
        <fullName evidence="3">Cold-shock protein</fullName>
    </recommendedName>
</protein>
<sequence>MTHKYQVGQALELIGNIRASTRRSGSCKVVALLPFEGQTVQYRIQSDAETHQRIVSENDLRLPGPVSV</sequence>
<evidence type="ECO:0000313" key="2">
    <source>
        <dbReference type="Proteomes" id="UP001217476"/>
    </source>
</evidence>
<organism evidence="1 2">
    <name type="scientific">Candidatus Devosia phytovorans</name>
    <dbReference type="NCBI Taxonomy" id="3121372"/>
    <lineage>
        <taxon>Bacteria</taxon>
        <taxon>Pseudomonadati</taxon>
        <taxon>Pseudomonadota</taxon>
        <taxon>Alphaproteobacteria</taxon>
        <taxon>Hyphomicrobiales</taxon>
        <taxon>Devosiaceae</taxon>
        <taxon>Devosia</taxon>
    </lineage>
</organism>
<evidence type="ECO:0000313" key="1">
    <source>
        <dbReference type="EMBL" id="WEK03310.1"/>
    </source>
</evidence>
<evidence type="ECO:0008006" key="3">
    <source>
        <dbReference type="Google" id="ProtNLM"/>
    </source>
</evidence>